<evidence type="ECO:0000256" key="1">
    <source>
        <dbReference type="ARBA" id="ARBA00009995"/>
    </source>
</evidence>
<proteinExistence type="inferred from homology"/>
<name>A0A8T0L1J8_PHAAN</name>
<evidence type="ECO:0000313" key="3">
    <source>
        <dbReference type="Proteomes" id="UP000743370"/>
    </source>
</evidence>
<dbReference type="EMBL" id="JABFOF010000002">
    <property type="protein sequence ID" value="KAG2404968.1"/>
    <property type="molecule type" value="Genomic_DNA"/>
</dbReference>
<dbReference type="Gene3D" id="3.40.50.2000">
    <property type="entry name" value="Glycogen Phosphorylase B"/>
    <property type="match status" value="1"/>
</dbReference>
<dbReference type="PANTHER" id="PTHR11926:SF1540">
    <property type="entry name" value="GLYCOSYLTRANSFERASE"/>
    <property type="match status" value="1"/>
</dbReference>
<accession>A0A8T0L1J8</accession>
<dbReference type="SUPFAM" id="SSF53756">
    <property type="entry name" value="UDP-Glycosyltransferase/glycogen phosphorylase"/>
    <property type="match status" value="1"/>
</dbReference>
<reference evidence="2 3" key="1">
    <citation type="submission" date="2020-05" db="EMBL/GenBank/DDBJ databases">
        <title>Vigna angularis (adzuki bean) Var. LongXiaoDou No. 4 denovo assembly.</title>
        <authorList>
            <person name="Xiang H."/>
        </authorList>
    </citation>
    <scope>NUCLEOTIDE SEQUENCE [LARGE SCALE GENOMIC DNA]</scope>
    <source>
        <tissue evidence="2">Leaf</tissue>
    </source>
</reference>
<sequence length="106" mass="12123">MRGRVLYGVGVVLGVTEWLMKIWPKLKTIGPTIPSMFLDKRAKDDDEYGFSLFKSEECVKWMDEKPRGSIVYVSFGSFSTLSEVQMEEVAFGLQDSGYNFLWVVHS</sequence>
<gene>
    <name evidence="2" type="ORF">HKW66_Vig0042230</name>
</gene>
<dbReference type="GO" id="GO:0080044">
    <property type="term" value="F:quercetin 7-O-glucosyltransferase activity"/>
    <property type="evidence" value="ECO:0007669"/>
    <property type="project" value="TreeGrafter"/>
</dbReference>
<dbReference type="GO" id="GO:0080043">
    <property type="term" value="F:quercetin 3-O-glucosyltransferase activity"/>
    <property type="evidence" value="ECO:0007669"/>
    <property type="project" value="TreeGrafter"/>
</dbReference>
<dbReference type="PANTHER" id="PTHR11926">
    <property type="entry name" value="GLUCOSYL/GLUCURONOSYL TRANSFERASES"/>
    <property type="match status" value="1"/>
</dbReference>
<evidence type="ECO:0000313" key="2">
    <source>
        <dbReference type="EMBL" id="KAG2404968.1"/>
    </source>
</evidence>
<dbReference type="Proteomes" id="UP000743370">
    <property type="component" value="Unassembled WGS sequence"/>
</dbReference>
<comment type="caution">
    <text evidence="2">The sequence shown here is derived from an EMBL/GenBank/DDBJ whole genome shotgun (WGS) entry which is preliminary data.</text>
</comment>
<dbReference type="AlphaFoldDB" id="A0A8T0L1J8"/>
<organism evidence="2 3">
    <name type="scientific">Phaseolus angularis</name>
    <name type="common">Azuki bean</name>
    <name type="synonym">Vigna angularis</name>
    <dbReference type="NCBI Taxonomy" id="3914"/>
    <lineage>
        <taxon>Eukaryota</taxon>
        <taxon>Viridiplantae</taxon>
        <taxon>Streptophyta</taxon>
        <taxon>Embryophyta</taxon>
        <taxon>Tracheophyta</taxon>
        <taxon>Spermatophyta</taxon>
        <taxon>Magnoliopsida</taxon>
        <taxon>eudicotyledons</taxon>
        <taxon>Gunneridae</taxon>
        <taxon>Pentapetalae</taxon>
        <taxon>rosids</taxon>
        <taxon>fabids</taxon>
        <taxon>Fabales</taxon>
        <taxon>Fabaceae</taxon>
        <taxon>Papilionoideae</taxon>
        <taxon>50 kb inversion clade</taxon>
        <taxon>NPAAA clade</taxon>
        <taxon>indigoferoid/millettioid clade</taxon>
        <taxon>Phaseoleae</taxon>
        <taxon>Vigna</taxon>
    </lineage>
</organism>
<protein>
    <submittedName>
        <fullName evidence="2">UDP-glycosyltransferase protein</fullName>
    </submittedName>
</protein>
<comment type="similarity">
    <text evidence="1">Belongs to the UDP-glycosyltransferase family.</text>
</comment>